<sequence>MIEFHGVSKTYGDGTRAVDGIDLEIESGSLTVFVGPSGCGKTTTMRMINRMVEPTEGRILVDGEDVRDVAPVTLRRSMGYVIQGAGLFPHRTAVDNVATTLRLAGVPRGEARERAQAALRLVRLRPELDDRFPAELSGGQQQRVGVARALAADPPILLMDEPFSAVDPVVRAELQQELLRLRASLSQTIVFVTHDIDEALLLGDRIVVFGPGGTIHQHADPQTLLERPADPFVAQMIGRDRGFRSLGFRTAALEVLPLERATEDGTAPVPGIADGWRLDCEDDGRPAAWVRGEERIPAGEGWRVGDGLRQALDAVLSSPTAAVHAVDDRGVVTGWITRSAVLAAVDAPRDPS</sequence>
<dbReference type="Proteomes" id="UP000784435">
    <property type="component" value="Unassembled WGS sequence"/>
</dbReference>
<accession>A0A921MDT9</accession>
<protein>
    <recommendedName>
        <fullName evidence="5">ABC-type quaternary amine transporter</fullName>
        <ecNumber evidence="5">7.6.2.9</ecNumber>
    </recommendedName>
</protein>
<evidence type="ECO:0000256" key="2">
    <source>
        <dbReference type="ARBA" id="ARBA00022448"/>
    </source>
</evidence>
<dbReference type="GO" id="GO:0016887">
    <property type="term" value="F:ATP hydrolysis activity"/>
    <property type="evidence" value="ECO:0007669"/>
    <property type="project" value="InterPro"/>
</dbReference>
<dbReference type="PROSITE" id="PS50893">
    <property type="entry name" value="ABC_TRANSPORTER_2"/>
    <property type="match status" value="1"/>
</dbReference>
<evidence type="ECO:0000259" key="6">
    <source>
        <dbReference type="PROSITE" id="PS50893"/>
    </source>
</evidence>
<evidence type="ECO:0000256" key="1">
    <source>
        <dbReference type="ARBA" id="ARBA00005417"/>
    </source>
</evidence>
<dbReference type="InterPro" id="IPR027417">
    <property type="entry name" value="P-loop_NTPase"/>
</dbReference>
<keyword evidence="4 7" id="KW-0067">ATP-binding</keyword>
<dbReference type="FunFam" id="3.40.50.300:FF:000425">
    <property type="entry name" value="Probable ABC transporter, ATP-binding subunit"/>
    <property type="match status" value="1"/>
</dbReference>
<dbReference type="PANTHER" id="PTHR43117">
    <property type="entry name" value="OSMOPROTECTANT IMPORT ATP-BINDING PROTEIN OSMV"/>
    <property type="match status" value="1"/>
</dbReference>
<gene>
    <name evidence="7" type="ORF">K8V08_07330</name>
</gene>
<dbReference type="GO" id="GO:0015418">
    <property type="term" value="F:ABC-type quaternary ammonium compound transporting activity"/>
    <property type="evidence" value="ECO:0007669"/>
    <property type="project" value="UniProtKB-EC"/>
</dbReference>
<dbReference type="AlphaFoldDB" id="A0A921MDT9"/>
<feature type="domain" description="ABC transporter" evidence="6">
    <location>
        <begin position="2"/>
        <end position="236"/>
    </location>
</feature>
<dbReference type="SUPFAM" id="SSF52540">
    <property type="entry name" value="P-loop containing nucleoside triphosphate hydrolases"/>
    <property type="match status" value="1"/>
</dbReference>
<evidence type="ECO:0000313" key="8">
    <source>
        <dbReference type="Proteomes" id="UP000784435"/>
    </source>
</evidence>
<dbReference type="EMBL" id="DYUK01000155">
    <property type="protein sequence ID" value="HJG80208.1"/>
    <property type="molecule type" value="Genomic_DNA"/>
</dbReference>
<dbReference type="GO" id="GO:0005524">
    <property type="term" value="F:ATP binding"/>
    <property type="evidence" value="ECO:0007669"/>
    <property type="project" value="UniProtKB-KW"/>
</dbReference>
<comment type="caution">
    <text evidence="7">The sequence shown here is derived from an EMBL/GenBank/DDBJ whole genome shotgun (WGS) entry which is preliminary data.</text>
</comment>
<evidence type="ECO:0000256" key="3">
    <source>
        <dbReference type="ARBA" id="ARBA00022741"/>
    </source>
</evidence>
<name>A0A921MDT9_9MICO</name>
<keyword evidence="3" id="KW-0547">Nucleotide-binding</keyword>
<dbReference type="Pfam" id="PF00005">
    <property type="entry name" value="ABC_tran"/>
    <property type="match status" value="1"/>
</dbReference>
<proteinExistence type="inferred from homology"/>
<organism evidence="7 8">
    <name type="scientific">Brevibacterium senegalense</name>
    <dbReference type="NCBI Taxonomy" id="1033736"/>
    <lineage>
        <taxon>Bacteria</taxon>
        <taxon>Bacillati</taxon>
        <taxon>Actinomycetota</taxon>
        <taxon>Actinomycetes</taxon>
        <taxon>Micrococcales</taxon>
        <taxon>Brevibacteriaceae</taxon>
        <taxon>Brevibacterium</taxon>
    </lineage>
</organism>
<dbReference type="InterPro" id="IPR003439">
    <property type="entry name" value="ABC_transporter-like_ATP-bd"/>
</dbReference>
<dbReference type="InterPro" id="IPR003593">
    <property type="entry name" value="AAA+_ATPase"/>
</dbReference>
<keyword evidence="2" id="KW-0813">Transport</keyword>
<reference evidence="7" key="2">
    <citation type="submission" date="2021-09" db="EMBL/GenBank/DDBJ databases">
        <authorList>
            <person name="Gilroy R."/>
        </authorList>
    </citation>
    <scope>NUCLEOTIDE SEQUENCE</scope>
    <source>
        <strain evidence="7">ChiGjej5B5-7349</strain>
    </source>
</reference>
<dbReference type="PROSITE" id="PS00211">
    <property type="entry name" value="ABC_TRANSPORTER_1"/>
    <property type="match status" value="1"/>
</dbReference>
<dbReference type="Gene3D" id="3.40.50.300">
    <property type="entry name" value="P-loop containing nucleotide triphosphate hydrolases"/>
    <property type="match status" value="1"/>
</dbReference>
<evidence type="ECO:0000313" key="7">
    <source>
        <dbReference type="EMBL" id="HJG80208.1"/>
    </source>
</evidence>
<dbReference type="EC" id="7.6.2.9" evidence="5"/>
<evidence type="ECO:0000256" key="4">
    <source>
        <dbReference type="ARBA" id="ARBA00022840"/>
    </source>
</evidence>
<dbReference type="SMART" id="SM00382">
    <property type="entry name" value="AAA"/>
    <property type="match status" value="1"/>
</dbReference>
<dbReference type="PANTHER" id="PTHR43117:SF4">
    <property type="entry name" value="OSMOPROTECTANT IMPORT ATP-BINDING PROTEIN OSMV"/>
    <property type="match status" value="1"/>
</dbReference>
<reference evidence="7" key="1">
    <citation type="journal article" date="2021" name="PeerJ">
        <title>Extensive microbial diversity within the chicken gut microbiome revealed by metagenomics and culture.</title>
        <authorList>
            <person name="Gilroy R."/>
            <person name="Ravi A."/>
            <person name="Getino M."/>
            <person name="Pursley I."/>
            <person name="Horton D.L."/>
            <person name="Alikhan N.F."/>
            <person name="Baker D."/>
            <person name="Gharbi K."/>
            <person name="Hall N."/>
            <person name="Watson M."/>
            <person name="Adriaenssens E.M."/>
            <person name="Foster-Nyarko E."/>
            <person name="Jarju S."/>
            <person name="Secka A."/>
            <person name="Antonio M."/>
            <person name="Oren A."/>
            <person name="Chaudhuri R.R."/>
            <person name="La Ragione R."/>
            <person name="Hildebrand F."/>
            <person name="Pallen M.J."/>
        </authorList>
    </citation>
    <scope>NUCLEOTIDE SEQUENCE</scope>
    <source>
        <strain evidence="7">ChiGjej5B5-7349</strain>
    </source>
</reference>
<evidence type="ECO:0000256" key="5">
    <source>
        <dbReference type="ARBA" id="ARBA00066388"/>
    </source>
</evidence>
<dbReference type="InterPro" id="IPR017871">
    <property type="entry name" value="ABC_transporter-like_CS"/>
</dbReference>
<comment type="similarity">
    <text evidence="1">Belongs to the ABC transporter superfamily.</text>
</comment>